<feature type="region of interest" description="Disordered" evidence="1">
    <location>
        <begin position="41"/>
        <end position="103"/>
    </location>
</feature>
<reference evidence="2" key="1">
    <citation type="submission" date="2019-08" db="EMBL/GenBank/DDBJ databases">
        <title>The genome of the North American firefly Photinus pyralis.</title>
        <authorList>
            <consortium name="Photinus pyralis genome working group"/>
            <person name="Fallon T.R."/>
            <person name="Sander Lower S.E."/>
            <person name="Weng J.-K."/>
        </authorList>
    </citation>
    <scope>NUCLEOTIDE SEQUENCE</scope>
    <source>
        <strain evidence="2">TRF0915ILg1</strain>
        <tissue evidence="2">Whole body</tissue>
    </source>
</reference>
<comment type="caution">
    <text evidence="2">The sequence shown here is derived from an EMBL/GenBank/DDBJ whole genome shotgun (WGS) entry which is preliminary data.</text>
</comment>
<feature type="compositionally biased region" description="Basic and acidic residues" evidence="1">
    <location>
        <begin position="41"/>
        <end position="51"/>
    </location>
</feature>
<proteinExistence type="predicted"/>
<name>A0A8K0D2L2_IGNLU</name>
<dbReference type="AlphaFoldDB" id="A0A8K0D2L2"/>
<gene>
    <name evidence="2" type="ORF">ILUMI_10265</name>
</gene>
<evidence type="ECO:0000256" key="1">
    <source>
        <dbReference type="SAM" id="MobiDB-lite"/>
    </source>
</evidence>
<keyword evidence="3" id="KW-1185">Reference proteome</keyword>
<dbReference type="EMBL" id="VTPC01005541">
    <property type="protein sequence ID" value="KAF2895911.1"/>
    <property type="molecule type" value="Genomic_DNA"/>
</dbReference>
<evidence type="ECO:0000313" key="2">
    <source>
        <dbReference type="EMBL" id="KAF2895911.1"/>
    </source>
</evidence>
<feature type="compositionally biased region" description="Polar residues" evidence="1">
    <location>
        <begin position="332"/>
        <end position="352"/>
    </location>
</feature>
<feature type="compositionally biased region" description="Low complexity" evidence="1">
    <location>
        <begin position="489"/>
        <end position="503"/>
    </location>
</feature>
<feature type="region of interest" description="Disordered" evidence="1">
    <location>
        <begin position="468"/>
        <end position="503"/>
    </location>
</feature>
<feature type="compositionally biased region" description="Polar residues" evidence="1">
    <location>
        <begin position="395"/>
        <end position="404"/>
    </location>
</feature>
<feature type="region of interest" description="Disordered" evidence="1">
    <location>
        <begin position="328"/>
        <end position="404"/>
    </location>
</feature>
<dbReference type="Proteomes" id="UP000801492">
    <property type="component" value="Unassembled WGS sequence"/>
</dbReference>
<feature type="compositionally biased region" description="Polar residues" evidence="1">
    <location>
        <begin position="7"/>
        <end position="16"/>
    </location>
</feature>
<protein>
    <submittedName>
        <fullName evidence="2">Uncharacterized protein</fullName>
    </submittedName>
</protein>
<feature type="region of interest" description="Disordered" evidence="1">
    <location>
        <begin position="1"/>
        <end position="27"/>
    </location>
</feature>
<organism evidence="2 3">
    <name type="scientific">Ignelater luminosus</name>
    <name type="common">Cucubano</name>
    <name type="synonym">Pyrophorus luminosus</name>
    <dbReference type="NCBI Taxonomy" id="2038154"/>
    <lineage>
        <taxon>Eukaryota</taxon>
        <taxon>Metazoa</taxon>
        <taxon>Ecdysozoa</taxon>
        <taxon>Arthropoda</taxon>
        <taxon>Hexapoda</taxon>
        <taxon>Insecta</taxon>
        <taxon>Pterygota</taxon>
        <taxon>Neoptera</taxon>
        <taxon>Endopterygota</taxon>
        <taxon>Coleoptera</taxon>
        <taxon>Polyphaga</taxon>
        <taxon>Elateriformia</taxon>
        <taxon>Elateroidea</taxon>
        <taxon>Elateridae</taxon>
        <taxon>Agrypninae</taxon>
        <taxon>Pyrophorini</taxon>
        <taxon>Ignelater</taxon>
    </lineage>
</organism>
<feature type="compositionally biased region" description="Pro residues" evidence="1">
    <location>
        <begin position="370"/>
        <end position="388"/>
    </location>
</feature>
<sequence length="588" mass="64653">MRDIVNSGYNSSTLPTKSKVVRMNSGTARGEYKSYRDFLESYGDKNSKDDQESVSSTDSGISSSCKLSDSKSNNTSTSSLNSEINGSSSKVSQKSESNTIATRTGSFRNYMESYNNKKFSSVKPNVASKQNIVKSEIVIQVNDPLEQPKNESEKVYMTTINGDVLEKDEDKTDAAINTVPRPSLGNYREIKMALSQCFESQHELNSKINRTTDSSLSQLESHNDEINKILPPPPPPPLIESKINCGDCHSGTNEFIPPPPPPPILDLNNQQLKHTTAKKWEAVKVQNSDSNANQQNQPEKLPANNAAAANLAKILTQHLLPRRRELERLEQNETTNGATTSSLCETTDNVSKCQDDSNQKCKTYVSVMPKLPPQPPKLPSSPPPPIPKQQPSSQNFPQSKSFVPSSPVLTKQVKNGENSAPPKFPVFSPTMSKRLQHIDVTLPRQSQKIADLQKSFSKVENSSMIVQSQKSVTPEVPKLPQTQPPKVISGRSSPSSSGNVDFNTTTVVPITDTATKVSKNDPNVRKLVYNTYRGLLGAYNNKANDMIATLPRNMVREDKGVSKQLESIALQGGLEKLNGRTNPNVEQE</sequence>
<accession>A0A8K0D2L2</accession>
<evidence type="ECO:0000313" key="3">
    <source>
        <dbReference type="Proteomes" id="UP000801492"/>
    </source>
</evidence>
<dbReference type="OrthoDB" id="6107953at2759"/>
<feature type="compositionally biased region" description="Low complexity" evidence="1">
    <location>
        <begin position="53"/>
        <end position="97"/>
    </location>
</feature>